<evidence type="ECO:0000256" key="11">
    <source>
        <dbReference type="SAM" id="SignalP"/>
    </source>
</evidence>
<evidence type="ECO:0000313" key="14">
    <source>
        <dbReference type="Proteomes" id="UP000324748"/>
    </source>
</evidence>
<accession>A0A5B0RZW5</accession>
<feature type="signal peptide" evidence="11">
    <location>
        <begin position="1"/>
        <end position="31"/>
    </location>
</feature>
<feature type="chain" id="PRO_5036138219" evidence="11">
    <location>
        <begin position="32"/>
        <end position="475"/>
    </location>
</feature>
<keyword evidence="4" id="KW-0863">Zinc-finger</keyword>
<feature type="region of interest" description="Disordered" evidence="10">
    <location>
        <begin position="194"/>
        <end position="227"/>
    </location>
</feature>
<evidence type="ECO:0000256" key="8">
    <source>
        <dbReference type="ARBA" id="ARBA00023163"/>
    </source>
</evidence>
<feature type="region of interest" description="Disordered" evidence="10">
    <location>
        <begin position="104"/>
        <end position="136"/>
    </location>
</feature>
<keyword evidence="5" id="KW-0862">Zinc</keyword>
<evidence type="ECO:0000313" key="15">
    <source>
        <dbReference type="Proteomes" id="UP000325313"/>
    </source>
</evidence>
<evidence type="ECO:0000256" key="4">
    <source>
        <dbReference type="ARBA" id="ARBA00022771"/>
    </source>
</evidence>
<dbReference type="OrthoDB" id="2507774at2759"/>
<keyword evidence="2" id="KW-0479">Metal-binding</keyword>
<keyword evidence="8" id="KW-0804">Transcription</keyword>
<dbReference type="Proteomes" id="UP000324748">
    <property type="component" value="Unassembled WGS sequence"/>
</dbReference>
<feature type="compositionally biased region" description="Polar residues" evidence="10">
    <location>
        <begin position="112"/>
        <end position="132"/>
    </location>
</feature>
<dbReference type="PANTHER" id="PTHR24383">
    <property type="entry name" value="ZINC FINGER PROTEIN"/>
    <property type="match status" value="1"/>
</dbReference>
<feature type="compositionally biased region" description="Basic residues" evidence="10">
    <location>
        <begin position="60"/>
        <end position="74"/>
    </location>
</feature>
<evidence type="ECO:0000256" key="1">
    <source>
        <dbReference type="ARBA" id="ARBA00004123"/>
    </source>
</evidence>
<evidence type="ECO:0000313" key="12">
    <source>
        <dbReference type="EMBL" id="KAA1066029.1"/>
    </source>
</evidence>
<organism evidence="13 15">
    <name type="scientific">Puccinia graminis f. sp. tritici</name>
    <dbReference type="NCBI Taxonomy" id="56615"/>
    <lineage>
        <taxon>Eukaryota</taxon>
        <taxon>Fungi</taxon>
        <taxon>Dikarya</taxon>
        <taxon>Basidiomycota</taxon>
        <taxon>Pucciniomycotina</taxon>
        <taxon>Pucciniomycetes</taxon>
        <taxon>Pucciniales</taxon>
        <taxon>Pucciniaceae</taxon>
        <taxon>Puccinia</taxon>
    </lineage>
</organism>
<gene>
    <name evidence="12" type="ORF">PGT21_018854</name>
    <name evidence="13" type="ORF">PGTUg99_017311</name>
</gene>
<dbReference type="EMBL" id="VDEP01000110">
    <property type="protein sequence ID" value="KAA1130333.1"/>
    <property type="molecule type" value="Genomic_DNA"/>
</dbReference>
<keyword evidence="6" id="KW-0805">Transcription regulation</keyword>
<keyword evidence="9" id="KW-0539">Nucleus</keyword>
<feature type="compositionally biased region" description="Acidic residues" evidence="10">
    <location>
        <begin position="400"/>
        <end position="411"/>
    </location>
</feature>
<keyword evidence="3" id="KW-0677">Repeat</keyword>
<reference evidence="14 15" key="1">
    <citation type="submission" date="2019-05" db="EMBL/GenBank/DDBJ databases">
        <title>Emergence of the Ug99 lineage of the wheat stem rust pathogen through somatic hybridization.</title>
        <authorList>
            <person name="Li F."/>
            <person name="Upadhyaya N.M."/>
            <person name="Sperschneider J."/>
            <person name="Matny O."/>
            <person name="Nguyen-Phuc H."/>
            <person name="Mago R."/>
            <person name="Raley C."/>
            <person name="Miller M.E."/>
            <person name="Silverstein K.A.T."/>
            <person name="Henningsen E."/>
            <person name="Hirsch C.D."/>
            <person name="Visser B."/>
            <person name="Pretorius Z.A."/>
            <person name="Steffenson B.J."/>
            <person name="Schwessinger B."/>
            <person name="Dodds P.N."/>
            <person name="Figueroa M."/>
        </authorList>
    </citation>
    <scope>NUCLEOTIDE SEQUENCE [LARGE SCALE GENOMIC DNA]</scope>
    <source>
        <strain evidence="12">21-0</strain>
        <strain evidence="13 15">Ug99</strain>
    </source>
</reference>
<keyword evidence="11" id="KW-0732">Signal</keyword>
<evidence type="ECO:0000256" key="2">
    <source>
        <dbReference type="ARBA" id="ARBA00022723"/>
    </source>
</evidence>
<sequence>MDPSYGAYGRIALFLADLNLVLGCLPTPTSSRPVAFNSFVSPQNPNRSSLDFHSQLSRKQPTHRSRAWKKTHSRFGREQIRKAGNTSKSYPVDFPAIQPSVHVYSRHKHQGPQESSQRFSQSLPTNQHQPSKSAREHDVQYVSYPYNQDPHLAEDSQGETYASEYLNQEEPSAVDYPNDSAEDHSSLQFQPPCVRMSEDQQSSDKSIGDAHEIDEIQVDEIERDDRSDLDISAAPNYQQDTDQTFPEDFNNHFLPRTDSIQQPKPTFDLKNYSAEDVDNWASTLSADEFEHLRVMGPDARTESFRQYATLHIDQLTQPNSPLNSLSPQSNQALHNQNIYPTPNEIDNHCIPSRHVEHHPDQFNPSNYYDHSNYCTSDLDQNPENKSVLDESGFNGGFDDGGFDDGGFDDGGFDGGGFDDGGFDDGGFDDGGFDDGGFDDGGFDDNGFDDDGFDDCGFEDGGFDGGFDDDYGSPHY</sequence>
<evidence type="ECO:0000256" key="6">
    <source>
        <dbReference type="ARBA" id="ARBA00023015"/>
    </source>
</evidence>
<comment type="caution">
    <text evidence="13">The sequence shown here is derived from an EMBL/GenBank/DDBJ whole genome shotgun (WGS) entry which is preliminary data.</text>
</comment>
<evidence type="ECO:0000256" key="10">
    <source>
        <dbReference type="SAM" id="MobiDB-lite"/>
    </source>
</evidence>
<keyword evidence="14" id="KW-1185">Reference proteome</keyword>
<dbReference type="Proteomes" id="UP000325313">
    <property type="component" value="Unassembled WGS sequence"/>
</dbReference>
<comment type="subcellular location">
    <subcellularLocation>
        <location evidence="1">Nucleus</location>
    </subcellularLocation>
</comment>
<name>A0A5B0RZW5_PUCGR</name>
<feature type="compositionally biased region" description="Acidic residues" evidence="10">
    <location>
        <begin position="420"/>
        <end position="475"/>
    </location>
</feature>
<dbReference type="PANTHER" id="PTHR24383:SF20">
    <property type="entry name" value="C2H2-TYPE DOMAIN-CONTAINING PROTEIN"/>
    <property type="match status" value="1"/>
</dbReference>
<feature type="region of interest" description="Disordered" evidence="10">
    <location>
        <begin position="392"/>
        <end position="475"/>
    </location>
</feature>
<dbReference type="GO" id="GO:0008270">
    <property type="term" value="F:zinc ion binding"/>
    <property type="evidence" value="ECO:0007669"/>
    <property type="project" value="UniProtKB-KW"/>
</dbReference>
<evidence type="ECO:0000313" key="13">
    <source>
        <dbReference type="EMBL" id="KAA1130333.1"/>
    </source>
</evidence>
<dbReference type="GO" id="GO:0005634">
    <property type="term" value="C:nucleus"/>
    <property type="evidence" value="ECO:0007669"/>
    <property type="project" value="UniProtKB-SubCell"/>
</dbReference>
<keyword evidence="7" id="KW-0238">DNA-binding</keyword>
<evidence type="ECO:0000256" key="7">
    <source>
        <dbReference type="ARBA" id="ARBA00023125"/>
    </source>
</evidence>
<evidence type="ECO:0000256" key="5">
    <source>
        <dbReference type="ARBA" id="ARBA00022833"/>
    </source>
</evidence>
<feature type="region of interest" description="Disordered" evidence="10">
    <location>
        <begin position="36"/>
        <end position="92"/>
    </location>
</feature>
<feature type="compositionally biased region" description="Polar residues" evidence="10">
    <location>
        <begin position="36"/>
        <end position="59"/>
    </location>
</feature>
<proteinExistence type="predicted"/>
<dbReference type="EMBL" id="VSWC01000196">
    <property type="protein sequence ID" value="KAA1066029.1"/>
    <property type="molecule type" value="Genomic_DNA"/>
</dbReference>
<dbReference type="GO" id="GO:0003677">
    <property type="term" value="F:DNA binding"/>
    <property type="evidence" value="ECO:0007669"/>
    <property type="project" value="UniProtKB-KW"/>
</dbReference>
<protein>
    <submittedName>
        <fullName evidence="13">Uncharacterized protein</fullName>
    </submittedName>
</protein>
<evidence type="ECO:0000256" key="9">
    <source>
        <dbReference type="ARBA" id="ARBA00023242"/>
    </source>
</evidence>
<dbReference type="AlphaFoldDB" id="A0A5B0RZW5"/>
<evidence type="ECO:0000256" key="3">
    <source>
        <dbReference type="ARBA" id="ARBA00022737"/>
    </source>
</evidence>